<comment type="caution">
    <text evidence="3">The sequence shown here is derived from an EMBL/GenBank/DDBJ whole genome shotgun (WGS) entry which is preliminary data.</text>
</comment>
<protein>
    <submittedName>
        <fullName evidence="3">Uncharacterized protein</fullName>
    </submittedName>
</protein>
<dbReference type="PANTHER" id="PTHR33083:SF103">
    <property type="entry name" value="SENESCENCE REGULATOR"/>
    <property type="match status" value="1"/>
</dbReference>
<organism evidence="3 4">
    <name type="scientific">Ficus carica</name>
    <name type="common">Common fig</name>
    <dbReference type="NCBI Taxonomy" id="3494"/>
    <lineage>
        <taxon>Eukaryota</taxon>
        <taxon>Viridiplantae</taxon>
        <taxon>Streptophyta</taxon>
        <taxon>Embryophyta</taxon>
        <taxon>Tracheophyta</taxon>
        <taxon>Spermatophyta</taxon>
        <taxon>Magnoliopsida</taxon>
        <taxon>eudicotyledons</taxon>
        <taxon>Gunneridae</taxon>
        <taxon>Pentapetalae</taxon>
        <taxon>rosids</taxon>
        <taxon>fabids</taxon>
        <taxon>Rosales</taxon>
        <taxon>Moraceae</taxon>
        <taxon>Ficeae</taxon>
        <taxon>Ficus</taxon>
    </lineage>
</organism>
<gene>
    <name evidence="3" type="ORF">TIFTF001_020757</name>
</gene>
<sequence length="126" mass="13836">MFQLSPGNLAMENRYGLFRQSSRVWRSLRDGDFEEEEVWSVLKDNRTDHSTSTKVVQSKESTSSSPSLSSLSVPRHVTTAARMIPRASRGGGGCDSSSSAGRTLKGRDLSKVRNAVLTKTGFLELL</sequence>
<dbReference type="InterPro" id="IPR007608">
    <property type="entry name" value="Senescence_reg_S40"/>
</dbReference>
<dbReference type="AlphaFoldDB" id="A0AA88AFJ2"/>
<evidence type="ECO:0000313" key="3">
    <source>
        <dbReference type="EMBL" id="GMN51604.1"/>
    </source>
</evidence>
<dbReference type="PANTHER" id="PTHR33083">
    <property type="entry name" value="EXPRESSED PROTEIN"/>
    <property type="match status" value="1"/>
</dbReference>
<dbReference type="Proteomes" id="UP001187192">
    <property type="component" value="Unassembled WGS sequence"/>
</dbReference>
<proteinExistence type="inferred from homology"/>
<reference evidence="3" key="1">
    <citation type="submission" date="2023-07" db="EMBL/GenBank/DDBJ databases">
        <title>draft genome sequence of fig (Ficus carica).</title>
        <authorList>
            <person name="Takahashi T."/>
            <person name="Nishimura K."/>
        </authorList>
    </citation>
    <scope>NUCLEOTIDE SEQUENCE</scope>
</reference>
<keyword evidence="4" id="KW-1185">Reference proteome</keyword>
<accession>A0AA88AFJ2</accession>
<comment type="similarity">
    <text evidence="1">Belongs to the senescence regulator S40 family.</text>
</comment>
<dbReference type="Pfam" id="PF04520">
    <property type="entry name" value="Senescence_reg"/>
    <property type="match status" value="1"/>
</dbReference>
<evidence type="ECO:0000256" key="2">
    <source>
        <dbReference type="SAM" id="MobiDB-lite"/>
    </source>
</evidence>
<name>A0AA88AFJ2_FICCA</name>
<feature type="region of interest" description="Disordered" evidence="2">
    <location>
        <begin position="46"/>
        <end position="106"/>
    </location>
</feature>
<feature type="compositionally biased region" description="Low complexity" evidence="2">
    <location>
        <begin position="52"/>
        <end position="74"/>
    </location>
</feature>
<evidence type="ECO:0000256" key="1">
    <source>
        <dbReference type="ARBA" id="ARBA00034773"/>
    </source>
</evidence>
<dbReference type="EMBL" id="BTGU01000038">
    <property type="protein sequence ID" value="GMN51604.1"/>
    <property type="molecule type" value="Genomic_DNA"/>
</dbReference>
<evidence type="ECO:0000313" key="4">
    <source>
        <dbReference type="Proteomes" id="UP001187192"/>
    </source>
</evidence>
<dbReference type="GO" id="GO:0010150">
    <property type="term" value="P:leaf senescence"/>
    <property type="evidence" value="ECO:0007669"/>
    <property type="project" value="UniProtKB-ARBA"/>
</dbReference>